<dbReference type="RefSeq" id="WP_073235874.1">
    <property type="nucleotide sequence ID" value="NZ_FQUY01000003.1"/>
</dbReference>
<feature type="transmembrane region" description="Helical" evidence="9">
    <location>
        <begin position="45"/>
        <end position="69"/>
    </location>
</feature>
<dbReference type="EMBL" id="FQUY01000003">
    <property type="protein sequence ID" value="SHE59175.1"/>
    <property type="molecule type" value="Genomic_DNA"/>
</dbReference>
<dbReference type="InterPro" id="IPR035965">
    <property type="entry name" value="PAS-like_dom_sf"/>
</dbReference>
<dbReference type="PROSITE" id="PS50112">
    <property type="entry name" value="PAS"/>
    <property type="match status" value="1"/>
</dbReference>
<dbReference type="GO" id="GO:0000155">
    <property type="term" value="F:phosphorelay sensor kinase activity"/>
    <property type="evidence" value="ECO:0007669"/>
    <property type="project" value="InterPro"/>
</dbReference>
<dbReference type="SMART" id="SM00387">
    <property type="entry name" value="HATPase_c"/>
    <property type="match status" value="1"/>
</dbReference>
<dbReference type="InterPro" id="IPR000014">
    <property type="entry name" value="PAS"/>
</dbReference>
<dbReference type="Pfam" id="PF00512">
    <property type="entry name" value="HisKA"/>
    <property type="match status" value="1"/>
</dbReference>
<dbReference type="InterPro" id="IPR004358">
    <property type="entry name" value="Sig_transdc_His_kin-like_C"/>
</dbReference>
<keyword evidence="13" id="KW-1185">Reference proteome</keyword>
<dbReference type="SMART" id="SM00091">
    <property type="entry name" value="PAS"/>
    <property type="match status" value="1"/>
</dbReference>
<name>A0A1M4UR59_9FIRM</name>
<dbReference type="SMART" id="SM00388">
    <property type="entry name" value="HisKA"/>
    <property type="match status" value="1"/>
</dbReference>
<dbReference type="SUPFAM" id="SSF55874">
    <property type="entry name" value="ATPase domain of HSP90 chaperone/DNA topoisomerase II/histidine kinase"/>
    <property type="match status" value="1"/>
</dbReference>
<protein>
    <recommendedName>
        <fullName evidence="2">histidine kinase</fullName>
        <ecNumber evidence="2">2.7.13.3</ecNumber>
    </recommendedName>
</protein>
<dbReference type="InterPro" id="IPR005467">
    <property type="entry name" value="His_kinase_dom"/>
</dbReference>
<dbReference type="AlphaFoldDB" id="A0A1M4UR59"/>
<dbReference type="CDD" id="cd00082">
    <property type="entry name" value="HisKA"/>
    <property type="match status" value="1"/>
</dbReference>
<dbReference type="Proteomes" id="UP000184148">
    <property type="component" value="Unassembled WGS sequence"/>
</dbReference>
<dbReference type="OrthoDB" id="9784397at2"/>
<dbReference type="InterPro" id="IPR003594">
    <property type="entry name" value="HATPase_dom"/>
</dbReference>
<evidence type="ECO:0000313" key="13">
    <source>
        <dbReference type="Proteomes" id="UP000184148"/>
    </source>
</evidence>
<feature type="transmembrane region" description="Helical" evidence="9">
    <location>
        <begin position="14"/>
        <end position="33"/>
    </location>
</feature>
<dbReference type="PRINTS" id="PR00344">
    <property type="entry name" value="BCTRLSENSOR"/>
</dbReference>
<dbReference type="Gene3D" id="3.30.450.20">
    <property type="entry name" value="PAS domain"/>
    <property type="match status" value="1"/>
</dbReference>
<evidence type="ECO:0000259" key="10">
    <source>
        <dbReference type="PROSITE" id="PS50109"/>
    </source>
</evidence>
<evidence type="ECO:0000256" key="1">
    <source>
        <dbReference type="ARBA" id="ARBA00000085"/>
    </source>
</evidence>
<sequence length="522" mass="59254">MINNMSPIVMLKEIYWISHFLFFSLILLLGSLTRGIYLKDIYKSFYFNLAMLGMLGSFFGFLAVNYLFLRAIEERFYSGKYYYRIVYAVVLTFFALLFTVFSNGEIHKLIYVIPVALISLTSGSVLGLASSVFLGYDIFLHPIQTDEISFILCLALLAWIVGQISQINFRYALQLENEKNFLKDLIETFSEGITICNSTGQVLLCNKQIEQIFKINKSEILGKSETLLWEQCSIPYHKWMPNFMNMETQIDDRTFLINRFTLKGPEVKENCFVTVINDITELQQQKNKMQRLATLSAVGELAAGAAHEIRNPLTTVRGFIQLIQAKWPDPKLADLSRLSLEELDRVNGIVTSMLQLARPEQAESKLLNINDIVNETWDLYTYSGMRKGIQYEKHLDETVRPFAGSDKQIKQVLLNIMQNAERACNRGDTISVRTYGDDKHTCIDISDTGRGISPEHIEKILHPFFTTDPAGTGLGLAICDRIISDHNGTIKVTSELGVGTTFTLAFQVVNDNENKASKNHSK</sequence>
<dbReference type="EC" id="2.7.13.3" evidence="2"/>
<keyword evidence="7" id="KW-0067">ATP-binding</keyword>
<dbReference type="Pfam" id="PF02518">
    <property type="entry name" value="HATPase_c"/>
    <property type="match status" value="1"/>
</dbReference>
<keyword evidence="9" id="KW-1133">Transmembrane helix</keyword>
<keyword evidence="4" id="KW-0808">Transferase</keyword>
<evidence type="ECO:0000259" key="11">
    <source>
        <dbReference type="PROSITE" id="PS50112"/>
    </source>
</evidence>
<keyword evidence="3" id="KW-0597">Phosphoprotein</keyword>
<dbReference type="SUPFAM" id="SSF47384">
    <property type="entry name" value="Homodimeric domain of signal transducing histidine kinase"/>
    <property type="match status" value="1"/>
</dbReference>
<reference evidence="13" key="1">
    <citation type="submission" date="2016-11" db="EMBL/GenBank/DDBJ databases">
        <authorList>
            <person name="Varghese N."/>
            <person name="Submissions S."/>
        </authorList>
    </citation>
    <scope>NUCLEOTIDE SEQUENCE [LARGE SCALE GENOMIC DNA]</scope>
    <source>
        <strain evidence="13">DSM 12395</strain>
    </source>
</reference>
<evidence type="ECO:0000256" key="9">
    <source>
        <dbReference type="SAM" id="Phobius"/>
    </source>
</evidence>
<keyword evidence="9" id="KW-0472">Membrane</keyword>
<dbReference type="Gene3D" id="1.10.287.130">
    <property type="match status" value="1"/>
</dbReference>
<dbReference type="InterPro" id="IPR036890">
    <property type="entry name" value="HATPase_C_sf"/>
</dbReference>
<evidence type="ECO:0000256" key="6">
    <source>
        <dbReference type="ARBA" id="ARBA00022777"/>
    </source>
</evidence>
<evidence type="ECO:0000256" key="3">
    <source>
        <dbReference type="ARBA" id="ARBA00022553"/>
    </source>
</evidence>
<dbReference type="SUPFAM" id="SSF55785">
    <property type="entry name" value="PYP-like sensor domain (PAS domain)"/>
    <property type="match status" value="1"/>
</dbReference>
<evidence type="ECO:0000256" key="4">
    <source>
        <dbReference type="ARBA" id="ARBA00022679"/>
    </source>
</evidence>
<dbReference type="InterPro" id="IPR003661">
    <property type="entry name" value="HisK_dim/P_dom"/>
</dbReference>
<keyword evidence="8" id="KW-0902">Two-component regulatory system</keyword>
<evidence type="ECO:0000256" key="7">
    <source>
        <dbReference type="ARBA" id="ARBA00022840"/>
    </source>
</evidence>
<feature type="transmembrane region" description="Helical" evidence="9">
    <location>
        <begin position="148"/>
        <end position="169"/>
    </location>
</feature>
<dbReference type="InterPro" id="IPR036097">
    <property type="entry name" value="HisK_dim/P_sf"/>
</dbReference>
<feature type="transmembrane region" description="Helical" evidence="9">
    <location>
        <begin position="109"/>
        <end position="136"/>
    </location>
</feature>
<dbReference type="PROSITE" id="PS50109">
    <property type="entry name" value="HIS_KIN"/>
    <property type="match status" value="1"/>
</dbReference>
<feature type="domain" description="Histidine kinase" evidence="10">
    <location>
        <begin position="304"/>
        <end position="510"/>
    </location>
</feature>
<evidence type="ECO:0000313" key="12">
    <source>
        <dbReference type="EMBL" id="SHE59175.1"/>
    </source>
</evidence>
<keyword evidence="9" id="KW-0812">Transmembrane</keyword>
<accession>A0A1M4UR59</accession>
<gene>
    <name evidence="12" type="ORF">SAMN02745133_00735</name>
</gene>
<keyword evidence="5" id="KW-0547">Nucleotide-binding</keyword>
<feature type="transmembrane region" description="Helical" evidence="9">
    <location>
        <begin position="81"/>
        <end position="102"/>
    </location>
</feature>
<dbReference type="GO" id="GO:0005524">
    <property type="term" value="F:ATP binding"/>
    <property type="evidence" value="ECO:0007669"/>
    <property type="project" value="UniProtKB-KW"/>
</dbReference>
<keyword evidence="6 12" id="KW-0418">Kinase</keyword>
<dbReference type="Gene3D" id="3.30.565.10">
    <property type="entry name" value="Histidine kinase-like ATPase, C-terminal domain"/>
    <property type="match status" value="1"/>
</dbReference>
<evidence type="ECO:0000256" key="5">
    <source>
        <dbReference type="ARBA" id="ARBA00022741"/>
    </source>
</evidence>
<dbReference type="PANTHER" id="PTHR43065">
    <property type="entry name" value="SENSOR HISTIDINE KINASE"/>
    <property type="match status" value="1"/>
</dbReference>
<dbReference type="PANTHER" id="PTHR43065:SF10">
    <property type="entry name" value="PEROXIDE STRESS-ACTIVATED HISTIDINE KINASE MAK3"/>
    <property type="match status" value="1"/>
</dbReference>
<organism evidence="12 13">
    <name type="scientific">Desulforamulus putei DSM 12395</name>
    <dbReference type="NCBI Taxonomy" id="1121429"/>
    <lineage>
        <taxon>Bacteria</taxon>
        <taxon>Bacillati</taxon>
        <taxon>Bacillota</taxon>
        <taxon>Clostridia</taxon>
        <taxon>Eubacteriales</taxon>
        <taxon>Peptococcaceae</taxon>
        <taxon>Desulforamulus</taxon>
    </lineage>
</organism>
<dbReference type="STRING" id="1121429.SAMN02745133_00735"/>
<proteinExistence type="predicted"/>
<comment type="catalytic activity">
    <reaction evidence="1">
        <text>ATP + protein L-histidine = ADP + protein N-phospho-L-histidine.</text>
        <dbReference type="EC" id="2.7.13.3"/>
    </reaction>
</comment>
<feature type="domain" description="PAS" evidence="11">
    <location>
        <begin position="178"/>
        <end position="224"/>
    </location>
</feature>
<evidence type="ECO:0000256" key="2">
    <source>
        <dbReference type="ARBA" id="ARBA00012438"/>
    </source>
</evidence>
<evidence type="ECO:0000256" key="8">
    <source>
        <dbReference type="ARBA" id="ARBA00023012"/>
    </source>
</evidence>